<dbReference type="CDD" id="cd02440">
    <property type="entry name" value="AdoMet_MTases"/>
    <property type="match status" value="1"/>
</dbReference>
<evidence type="ECO:0000313" key="9">
    <source>
        <dbReference type="Proteomes" id="UP000051295"/>
    </source>
</evidence>
<keyword evidence="9" id="KW-1185">Reference proteome</keyword>
<keyword evidence="1 5" id="KW-0489">Methyltransferase</keyword>
<dbReference type="InterPro" id="IPR040758">
    <property type="entry name" value="PrmC_N"/>
</dbReference>
<keyword evidence="3 5" id="KW-0949">S-adenosyl-L-methionine</keyword>
<dbReference type="SUPFAM" id="SSF53335">
    <property type="entry name" value="S-adenosyl-L-methionine-dependent methyltransferases"/>
    <property type="match status" value="1"/>
</dbReference>
<proteinExistence type="inferred from homology"/>
<reference evidence="8 9" key="1">
    <citation type="submission" date="2015-04" db="EMBL/GenBank/DDBJ databases">
        <title>The draft genome sequence of Roseovarius sp.R12b.</title>
        <authorList>
            <person name="Li G."/>
            <person name="Lai Q."/>
            <person name="Shao Z."/>
            <person name="Yan P."/>
        </authorList>
    </citation>
    <scope>NUCLEOTIDE SEQUENCE [LARGE SCALE GENOMIC DNA]</scope>
    <source>
        <strain evidence="8 9">R12B</strain>
    </source>
</reference>
<evidence type="ECO:0000256" key="4">
    <source>
        <dbReference type="ARBA" id="ARBA00048391"/>
    </source>
</evidence>
<dbReference type="InterPro" id="IPR004556">
    <property type="entry name" value="HemK-like"/>
</dbReference>
<dbReference type="InterPro" id="IPR002052">
    <property type="entry name" value="DNA_methylase_N6_adenine_CS"/>
</dbReference>
<dbReference type="STRING" id="1641875.XM53_12880"/>
<dbReference type="InterPro" id="IPR050320">
    <property type="entry name" value="N5-glutamine_MTase"/>
</dbReference>
<gene>
    <name evidence="5" type="primary">prmC</name>
    <name evidence="8" type="ORF">XM53_12880</name>
</gene>
<dbReference type="PANTHER" id="PTHR18895">
    <property type="entry name" value="HEMK METHYLTRANSFERASE"/>
    <property type="match status" value="1"/>
</dbReference>
<organism evidence="8 9">
    <name type="scientific">Roseovarius atlanticus</name>
    <dbReference type="NCBI Taxonomy" id="1641875"/>
    <lineage>
        <taxon>Bacteria</taxon>
        <taxon>Pseudomonadati</taxon>
        <taxon>Pseudomonadota</taxon>
        <taxon>Alphaproteobacteria</taxon>
        <taxon>Rhodobacterales</taxon>
        <taxon>Roseobacteraceae</taxon>
        <taxon>Roseovarius</taxon>
    </lineage>
</organism>
<dbReference type="EMBL" id="LAXJ01000012">
    <property type="protein sequence ID" value="KRS12133.1"/>
    <property type="molecule type" value="Genomic_DNA"/>
</dbReference>
<evidence type="ECO:0000256" key="5">
    <source>
        <dbReference type="HAMAP-Rule" id="MF_02126"/>
    </source>
</evidence>
<dbReference type="PANTHER" id="PTHR18895:SF74">
    <property type="entry name" value="MTRF1L RELEASE FACTOR GLUTAMINE METHYLTRANSFERASE"/>
    <property type="match status" value="1"/>
</dbReference>
<dbReference type="InterPro" id="IPR007848">
    <property type="entry name" value="Small_mtfrase_dom"/>
</dbReference>
<evidence type="ECO:0000259" key="6">
    <source>
        <dbReference type="Pfam" id="PF05175"/>
    </source>
</evidence>
<dbReference type="GO" id="GO:0102559">
    <property type="term" value="F:peptide chain release factor N(5)-glutamine methyltransferase activity"/>
    <property type="evidence" value="ECO:0007669"/>
    <property type="project" value="UniProtKB-EC"/>
</dbReference>
<dbReference type="PATRIC" id="fig|1641875.4.peg.371"/>
<protein>
    <recommendedName>
        <fullName evidence="5">Release factor glutamine methyltransferase</fullName>
        <shortName evidence="5">RF MTase</shortName>
        <ecNumber evidence="5">2.1.1.297</ecNumber>
    </recommendedName>
    <alternativeName>
        <fullName evidence="5">N5-glutamine methyltransferase PrmC</fullName>
    </alternativeName>
    <alternativeName>
        <fullName evidence="5">Protein-(glutamine-N5) MTase PrmC</fullName>
    </alternativeName>
    <alternativeName>
        <fullName evidence="5">Protein-glutamine N-methyltransferase PrmC</fullName>
    </alternativeName>
</protein>
<dbReference type="Proteomes" id="UP000051295">
    <property type="component" value="Unassembled WGS sequence"/>
</dbReference>
<name>A0A0T5NT78_9RHOB</name>
<dbReference type="NCBIfam" id="TIGR00536">
    <property type="entry name" value="hemK_fam"/>
    <property type="match status" value="1"/>
</dbReference>
<evidence type="ECO:0000256" key="1">
    <source>
        <dbReference type="ARBA" id="ARBA00022603"/>
    </source>
</evidence>
<comment type="function">
    <text evidence="5">Methylates the class 1 translation termination release factors RF1/PrfA and RF2/PrfB on the glutamine residue of the universally conserved GGQ motif.</text>
</comment>
<comment type="catalytic activity">
    <reaction evidence="4 5">
        <text>L-glutaminyl-[peptide chain release factor] + S-adenosyl-L-methionine = N(5)-methyl-L-glutaminyl-[peptide chain release factor] + S-adenosyl-L-homocysteine + H(+)</text>
        <dbReference type="Rhea" id="RHEA:42896"/>
        <dbReference type="Rhea" id="RHEA-COMP:10271"/>
        <dbReference type="Rhea" id="RHEA-COMP:10272"/>
        <dbReference type="ChEBI" id="CHEBI:15378"/>
        <dbReference type="ChEBI" id="CHEBI:30011"/>
        <dbReference type="ChEBI" id="CHEBI:57856"/>
        <dbReference type="ChEBI" id="CHEBI:59789"/>
        <dbReference type="ChEBI" id="CHEBI:61891"/>
        <dbReference type="EC" id="2.1.1.297"/>
    </reaction>
</comment>
<feature type="binding site" evidence="5">
    <location>
        <begin position="119"/>
        <end position="123"/>
    </location>
    <ligand>
        <name>S-adenosyl-L-methionine</name>
        <dbReference type="ChEBI" id="CHEBI:59789"/>
    </ligand>
</feature>
<dbReference type="EC" id="2.1.1.297" evidence="5"/>
<feature type="domain" description="Methyltransferase small" evidence="6">
    <location>
        <begin position="100"/>
        <end position="213"/>
    </location>
</feature>
<feature type="domain" description="Release factor glutamine methyltransferase N-terminal" evidence="7">
    <location>
        <begin position="7"/>
        <end position="78"/>
    </location>
</feature>
<dbReference type="Pfam" id="PF05175">
    <property type="entry name" value="MTS"/>
    <property type="match status" value="1"/>
</dbReference>
<feature type="binding site" evidence="5">
    <location>
        <begin position="185"/>
        <end position="188"/>
    </location>
    <ligand>
        <name>substrate</name>
    </ligand>
</feature>
<evidence type="ECO:0000259" key="7">
    <source>
        <dbReference type="Pfam" id="PF17827"/>
    </source>
</evidence>
<dbReference type="PRINTS" id="PR00507">
    <property type="entry name" value="N12N6MTFRASE"/>
</dbReference>
<dbReference type="GO" id="GO:0003676">
    <property type="term" value="F:nucleic acid binding"/>
    <property type="evidence" value="ECO:0007669"/>
    <property type="project" value="InterPro"/>
</dbReference>
<comment type="caution">
    <text evidence="8">The sequence shown here is derived from an EMBL/GenBank/DDBJ whole genome shotgun (WGS) entry which is preliminary data.</text>
</comment>
<comment type="similarity">
    <text evidence="5">Belongs to the protein N5-glutamine methyltransferase family. PrmC subfamily.</text>
</comment>
<evidence type="ECO:0000256" key="3">
    <source>
        <dbReference type="ARBA" id="ARBA00022691"/>
    </source>
</evidence>
<keyword evidence="2 5" id="KW-0808">Transferase</keyword>
<dbReference type="Gene3D" id="3.40.50.150">
    <property type="entry name" value="Vaccinia Virus protein VP39"/>
    <property type="match status" value="1"/>
</dbReference>
<dbReference type="Gene3D" id="1.10.8.10">
    <property type="entry name" value="DNA helicase RuvA subunit, C-terminal domain"/>
    <property type="match status" value="1"/>
</dbReference>
<evidence type="ECO:0000256" key="2">
    <source>
        <dbReference type="ARBA" id="ARBA00022679"/>
    </source>
</evidence>
<dbReference type="GO" id="GO:0032259">
    <property type="term" value="P:methylation"/>
    <property type="evidence" value="ECO:0007669"/>
    <property type="project" value="UniProtKB-KW"/>
</dbReference>
<feature type="binding site" evidence="5">
    <location>
        <position position="185"/>
    </location>
    <ligand>
        <name>S-adenosyl-L-methionine</name>
        <dbReference type="ChEBI" id="CHEBI:59789"/>
    </ligand>
</feature>
<evidence type="ECO:0000313" key="8">
    <source>
        <dbReference type="EMBL" id="KRS12133.1"/>
    </source>
</evidence>
<dbReference type="PROSITE" id="PS00092">
    <property type="entry name" value="N6_MTASE"/>
    <property type="match status" value="1"/>
</dbReference>
<dbReference type="RefSeq" id="WP_057793944.1">
    <property type="nucleotide sequence ID" value="NZ_LAXJ01000012.1"/>
</dbReference>
<dbReference type="Pfam" id="PF17827">
    <property type="entry name" value="PrmC_N"/>
    <property type="match status" value="1"/>
</dbReference>
<feature type="binding site" evidence="5">
    <location>
        <position position="142"/>
    </location>
    <ligand>
        <name>S-adenosyl-L-methionine</name>
        <dbReference type="ChEBI" id="CHEBI:59789"/>
    </ligand>
</feature>
<dbReference type="InterPro" id="IPR019874">
    <property type="entry name" value="RF_methyltr_PrmC"/>
</dbReference>
<dbReference type="NCBIfam" id="TIGR03534">
    <property type="entry name" value="RF_mod_PrmC"/>
    <property type="match status" value="1"/>
</dbReference>
<accession>A0A0T5NT78</accession>
<dbReference type="AlphaFoldDB" id="A0A0T5NT78"/>
<dbReference type="HAMAP" id="MF_02126">
    <property type="entry name" value="RF_methyltr_PrmC"/>
    <property type="match status" value="1"/>
</dbReference>
<dbReference type="InterPro" id="IPR029063">
    <property type="entry name" value="SAM-dependent_MTases_sf"/>
</dbReference>
<feature type="binding site" evidence="5">
    <location>
        <position position="171"/>
    </location>
    <ligand>
        <name>S-adenosyl-L-methionine</name>
        <dbReference type="ChEBI" id="CHEBI:59789"/>
    </ligand>
</feature>
<sequence>MSQTVADLVRHAGVVLKAAGIEDAPREARALVALALGVAPDRVRLLSHDNVPPDAAARLQDLLDRRAGQRVPMSHLTGWRDFYRHRFEVSGAVLDPRSDTETLVEAALEQPFRHVLDLGTGSGCILLSLLAARPEAAGLGTDVSPEALAFADRNARRLGVAERCLLLQSDWYEAVEGRFDLIVSNPPYITADEMTELAPELRHEPRVALTDEGDGLSAYRRIVPGAVSHLRPGGRLMVEIGWTQAAEVSRLFREAGFQEVSVIRDLEGRDRVISGQSPA</sequence>